<dbReference type="SUPFAM" id="SSF51445">
    <property type="entry name" value="(Trans)glycosidases"/>
    <property type="match status" value="1"/>
</dbReference>
<organism evidence="3 4">
    <name type="scientific">Durusdinium trenchii</name>
    <dbReference type="NCBI Taxonomy" id="1381693"/>
    <lineage>
        <taxon>Eukaryota</taxon>
        <taxon>Sar</taxon>
        <taxon>Alveolata</taxon>
        <taxon>Dinophyceae</taxon>
        <taxon>Suessiales</taxon>
        <taxon>Symbiodiniaceae</taxon>
        <taxon>Durusdinium</taxon>
    </lineage>
</organism>
<keyword evidence="2" id="KW-0472">Membrane</keyword>
<proteinExistence type="predicted"/>
<evidence type="ECO:0000313" key="4">
    <source>
        <dbReference type="Proteomes" id="UP001642484"/>
    </source>
</evidence>
<name>A0ABP0JUJ0_9DINO</name>
<dbReference type="InterPro" id="IPR017853">
    <property type="entry name" value="GH"/>
</dbReference>
<keyword evidence="2" id="KW-0812">Transmembrane</keyword>
<evidence type="ECO:0000256" key="2">
    <source>
        <dbReference type="SAM" id="Phobius"/>
    </source>
</evidence>
<protein>
    <submittedName>
        <fullName evidence="3">Uncharacterized protein</fullName>
    </submittedName>
</protein>
<keyword evidence="2" id="KW-1133">Transmembrane helix</keyword>
<feature type="region of interest" description="Disordered" evidence="1">
    <location>
        <begin position="412"/>
        <end position="479"/>
    </location>
</feature>
<gene>
    <name evidence="3" type="ORF">CCMP2556_LOCUS13002</name>
</gene>
<comment type="caution">
    <text evidence="3">The sequence shown here is derived from an EMBL/GenBank/DDBJ whole genome shotgun (WGS) entry which is preliminary data.</text>
</comment>
<evidence type="ECO:0000256" key="1">
    <source>
        <dbReference type="SAM" id="MobiDB-lite"/>
    </source>
</evidence>
<feature type="transmembrane region" description="Helical" evidence="2">
    <location>
        <begin position="910"/>
        <end position="931"/>
    </location>
</feature>
<dbReference type="EMBL" id="CAXAMN010006502">
    <property type="protein sequence ID" value="CAK9017793.1"/>
    <property type="molecule type" value="Genomic_DNA"/>
</dbReference>
<dbReference type="Proteomes" id="UP001642484">
    <property type="component" value="Unassembled WGS sequence"/>
</dbReference>
<sequence length="963" mass="106009">MRLFFLRHGMGDLASNRSCPDRFWIPERMQSRSLRLTSPLGRGLRMQKYLELIEEHPEILERKVYRKRPCCGCAAVNGLIGVDLLVRREQFCESLSATQSRAWLEKACHVARDDAWAVNPVTRALMEQEENLELASFNAGKAAIASGSAERGPPLKVRMYKALLKCVEDQSVFFGQLTRACMAASPMQADHHQKASCTPSQPQKAAAPYVVYGEGLRSPGYGPASGMGVGPLWELKLVFPVLGWVLVCPLVTPFSPFFLVLDYSLLLFTSLGTSSCVALGALLSNTCPPSVTLGRMERKLPLMLLPHSGPYPSIQAPIVPGVGQAAGCTEFDGECLQALQAVSRDAVESYYHGNRPNGDATSLFNFSFSPAAGVLQPRALPKAGRRVPPLWRAPCTICSTPGPATVLVDEEGAKGGATGTKGPPKRAAESRGSVRAADEDEGFDKDDVRAWSKGKGGGKGLNGAGRGSKGPPKRPAESRASILAAAAEACQSDISLDSGRPQLLPGCSARCADWSGCEPLGLFGDCCPDRGGEMLGCCSARRLTSQIHRKGVTVDDTTLRYCAGRIPETWPNTESKLTSLRIFQAWNIQWPAEERRRSWQGLSDFVKAREIKVLVGTPVTCDLDDDETTWQWTKDQGVLADDRPRAPWHVMGLAIGNELELLYLHGIRSSCIHELWEGGRLWRIFTRRVAEFDEMGFKDIPVTSVFTAAILDGHPFMEVRGKALVNSFLRQAAWKYRARYAFTFNVYPYFDPNLHMNPGSQDNCSHAMQRAICWDGPQCLGLAIMMAARQKMQLLTGRSDDLFWIGEIGWSSPRADALHTDMRGCQEFSSLMTFEKFYQGFLDWDLVLSGVRSPDHIFYFTLRDALNFGVQEFFGLLSSCESLGCKIASQDFTAEQCALQKSWSLTWRSWGFISLGLLVVLAMALTCIYVRCPILQRLLLCSDRERSLLRSHTAGGTSSSGSD</sequence>
<evidence type="ECO:0000313" key="3">
    <source>
        <dbReference type="EMBL" id="CAK9017793.1"/>
    </source>
</evidence>
<reference evidence="3 4" key="1">
    <citation type="submission" date="2024-02" db="EMBL/GenBank/DDBJ databases">
        <authorList>
            <person name="Chen Y."/>
            <person name="Shah S."/>
            <person name="Dougan E. K."/>
            <person name="Thang M."/>
            <person name="Chan C."/>
        </authorList>
    </citation>
    <scope>NUCLEOTIDE SEQUENCE [LARGE SCALE GENOMIC DNA]</scope>
</reference>
<keyword evidence="4" id="KW-1185">Reference proteome</keyword>
<feature type="compositionally biased region" description="Gly residues" evidence="1">
    <location>
        <begin position="454"/>
        <end position="468"/>
    </location>
</feature>
<accession>A0ABP0JUJ0</accession>